<dbReference type="Proteomes" id="UP001293254">
    <property type="component" value="Unassembled WGS sequence"/>
</dbReference>
<proteinExistence type="predicted"/>
<reference evidence="1" key="1">
    <citation type="submission" date="2020-06" db="EMBL/GenBank/DDBJ databases">
        <authorList>
            <person name="Li T."/>
            <person name="Hu X."/>
            <person name="Zhang T."/>
            <person name="Song X."/>
            <person name="Zhang H."/>
            <person name="Dai N."/>
            <person name="Sheng W."/>
            <person name="Hou X."/>
            <person name="Wei L."/>
        </authorList>
    </citation>
    <scope>NUCLEOTIDE SEQUENCE</scope>
    <source>
        <strain evidence="1">3651</strain>
        <tissue evidence="1">Leaf</tissue>
    </source>
</reference>
<dbReference type="EMBL" id="JACGWO010000004">
    <property type="protein sequence ID" value="KAK4428481.1"/>
    <property type="molecule type" value="Genomic_DNA"/>
</dbReference>
<gene>
    <name evidence="1" type="ORF">Salat_1147700</name>
</gene>
<comment type="caution">
    <text evidence="1">The sequence shown here is derived from an EMBL/GenBank/DDBJ whole genome shotgun (WGS) entry which is preliminary data.</text>
</comment>
<dbReference type="AlphaFoldDB" id="A0AAE2CNB7"/>
<protein>
    <submittedName>
        <fullName evidence="1">Uncharacterized protein</fullName>
    </submittedName>
</protein>
<keyword evidence="2" id="KW-1185">Reference proteome</keyword>
<name>A0AAE2CNB7_9LAMI</name>
<organism evidence="1 2">
    <name type="scientific">Sesamum alatum</name>
    <dbReference type="NCBI Taxonomy" id="300844"/>
    <lineage>
        <taxon>Eukaryota</taxon>
        <taxon>Viridiplantae</taxon>
        <taxon>Streptophyta</taxon>
        <taxon>Embryophyta</taxon>
        <taxon>Tracheophyta</taxon>
        <taxon>Spermatophyta</taxon>
        <taxon>Magnoliopsida</taxon>
        <taxon>eudicotyledons</taxon>
        <taxon>Gunneridae</taxon>
        <taxon>Pentapetalae</taxon>
        <taxon>asterids</taxon>
        <taxon>lamiids</taxon>
        <taxon>Lamiales</taxon>
        <taxon>Pedaliaceae</taxon>
        <taxon>Sesamum</taxon>
    </lineage>
</organism>
<reference evidence="1" key="2">
    <citation type="journal article" date="2024" name="Plant">
        <title>Genomic evolution and insights into agronomic trait innovations of Sesamum species.</title>
        <authorList>
            <person name="Miao H."/>
            <person name="Wang L."/>
            <person name="Qu L."/>
            <person name="Liu H."/>
            <person name="Sun Y."/>
            <person name="Le M."/>
            <person name="Wang Q."/>
            <person name="Wei S."/>
            <person name="Zheng Y."/>
            <person name="Lin W."/>
            <person name="Duan Y."/>
            <person name="Cao H."/>
            <person name="Xiong S."/>
            <person name="Wang X."/>
            <person name="Wei L."/>
            <person name="Li C."/>
            <person name="Ma Q."/>
            <person name="Ju M."/>
            <person name="Zhao R."/>
            <person name="Li G."/>
            <person name="Mu C."/>
            <person name="Tian Q."/>
            <person name="Mei H."/>
            <person name="Zhang T."/>
            <person name="Gao T."/>
            <person name="Zhang H."/>
        </authorList>
    </citation>
    <scope>NUCLEOTIDE SEQUENCE</scope>
    <source>
        <strain evidence="1">3651</strain>
    </source>
</reference>
<evidence type="ECO:0000313" key="1">
    <source>
        <dbReference type="EMBL" id="KAK4428481.1"/>
    </source>
</evidence>
<accession>A0AAE2CNB7</accession>
<evidence type="ECO:0000313" key="2">
    <source>
        <dbReference type="Proteomes" id="UP001293254"/>
    </source>
</evidence>
<sequence length="105" mass="11627">MNTTSNDINYTVKRINPVMTTFRGAPTVVLTTVPTLCTAEAIILGRLMLKNPVALVVDWLTVAVTPRILVQFYRTTVPLMPWSGQFLVDVQQSSPVTLRPVKTTP</sequence>